<accession>A0A554X2L1</accession>
<dbReference type="InterPro" id="IPR026021">
    <property type="entry name" value="YdjA-like"/>
</dbReference>
<dbReference type="PANTHER" id="PTHR43821">
    <property type="entry name" value="NAD(P)H NITROREDUCTASE YDJA-RELATED"/>
    <property type="match status" value="1"/>
</dbReference>
<evidence type="ECO:0000256" key="4">
    <source>
        <dbReference type="ARBA" id="ARBA00022857"/>
    </source>
</evidence>
<dbReference type="Gene3D" id="3.40.109.10">
    <property type="entry name" value="NADH Oxidase"/>
    <property type="match status" value="1"/>
</dbReference>
<evidence type="ECO:0000256" key="1">
    <source>
        <dbReference type="ARBA" id="ARBA00007118"/>
    </source>
</evidence>
<evidence type="ECO:0000256" key="2">
    <source>
        <dbReference type="ARBA" id="ARBA00022630"/>
    </source>
</evidence>
<dbReference type="PANTHER" id="PTHR43821:SF1">
    <property type="entry name" value="NAD(P)H NITROREDUCTASE YDJA-RELATED"/>
    <property type="match status" value="1"/>
</dbReference>
<evidence type="ECO:0000256" key="5">
    <source>
        <dbReference type="ARBA" id="ARBA00023002"/>
    </source>
</evidence>
<feature type="binding site" description="in other chain" evidence="8">
    <location>
        <begin position="25"/>
        <end position="27"/>
    </location>
    <ligand>
        <name>FMN</name>
        <dbReference type="ChEBI" id="CHEBI:58210"/>
        <note>ligand shared between dimeric partners</note>
    </ligand>
</feature>
<evidence type="ECO:0000313" key="10">
    <source>
        <dbReference type="EMBL" id="TSE30082.1"/>
    </source>
</evidence>
<keyword evidence="6 7" id="KW-0520">NAD</keyword>
<keyword evidence="11" id="KW-1185">Reference proteome</keyword>
<dbReference type="PIRSF" id="PIRSF000232">
    <property type="entry name" value="YdjA"/>
    <property type="match status" value="1"/>
</dbReference>
<dbReference type="InterPro" id="IPR052530">
    <property type="entry name" value="NAD(P)H_nitroreductase"/>
</dbReference>
<sequence length="211" mass="22738">MCDTSVGDPWREESAAWALQWVQQRQTVLPKRLTAPGPDARQCEALLQAAAAAPDHERLLPWRLIAVPPCARAALGEVFAQALRERDPTATAEQQAQAREKAARAPLLWLLVVDGRPHEDVPVRERLISAGCAVQNVMLVATAMGYGSALTSGKALDSAVLRRAFALSDTDIPVCFLSIGTVRQAKTPRERPQPAAFFSVWTPPAATGVSA</sequence>
<dbReference type="Pfam" id="PF00881">
    <property type="entry name" value="Nitroreductase"/>
    <property type="match status" value="1"/>
</dbReference>
<evidence type="ECO:0000256" key="8">
    <source>
        <dbReference type="PIRSR" id="PIRSR000232-1"/>
    </source>
</evidence>
<dbReference type="Proteomes" id="UP000317763">
    <property type="component" value="Unassembled WGS sequence"/>
</dbReference>
<organism evidence="10 11">
    <name type="scientific">Tepidimonas taiwanensis</name>
    <dbReference type="NCBI Taxonomy" id="307486"/>
    <lineage>
        <taxon>Bacteria</taxon>
        <taxon>Pseudomonadati</taxon>
        <taxon>Pseudomonadota</taxon>
        <taxon>Betaproteobacteria</taxon>
        <taxon>Burkholderiales</taxon>
        <taxon>Tepidimonas</taxon>
    </lineage>
</organism>
<gene>
    <name evidence="10" type="primary">ydjA</name>
    <name evidence="10" type="ORF">Ttaiw_02045</name>
</gene>
<feature type="binding site" evidence="8">
    <location>
        <position position="56"/>
    </location>
    <ligand>
        <name>FMN</name>
        <dbReference type="ChEBI" id="CHEBI:58210"/>
        <note>ligand shared between dimeric partners</note>
    </ligand>
</feature>
<dbReference type="STRING" id="307486.GCA_000807215_01681"/>
<comment type="similarity">
    <text evidence="1 7">Belongs to the nitroreductase family.</text>
</comment>
<dbReference type="InterPro" id="IPR000415">
    <property type="entry name" value="Nitroreductase-like"/>
</dbReference>
<comment type="cofactor">
    <cofactor evidence="8">
        <name>FMN</name>
        <dbReference type="ChEBI" id="CHEBI:58210"/>
    </cofactor>
    <text evidence="8">Binds 1 FMN per subunit.</text>
</comment>
<dbReference type="RefSeq" id="WP_052231754.1">
    <property type="nucleotide sequence ID" value="NZ_CP083911.1"/>
</dbReference>
<evidence type="ECO:0000313" key="11">
    <source>
        <dbReference type="Proteomes" id="UP000317763"/>
    </source>
</evidence>
<proteinExistence type="inferred from homology"/>
<dbReference type="EMBL" id="VJOM01000026">
    <property type="protein sequence ID" value="TSE30082.1"/>
    <property type="molecule type" value="Genomic_DNA"/>
</dbReference>
<reference evidence="10 11" key="1">
    <citation type="submission" date="2019-07" db="EMBL/GenBank/DDBJ databases">
        <title>Tepidimonas taiwanensis I1-1 draft genome.</title>
        <authorList>
            <person name="Da Costa M.S."/>
            <person name="Froufe H.J.C."/>
            <person name="Egas C."/>
            <person name="Albuquerque L."/>
        </authorList>
    </citation>
    <scope>NUCLEOTIDE SEQUENCE [LARGE SCALE GENOMIC DNA]</scope>
    <source>
        <strain evidence="10 11">I1-1</strain>
    </source>
</reference>
<keyword evidence="4 7" id="KW-0521">NADP</keyword>
<name>A0A554X2L1_9BURK</name>
<comment type="caution">
    <text evidence="10">The sequence shown here is derived from an EMBL/GenBank/DDBJ whole genome shotgun (WGS) entry which is preliminary data.</text>
</comment>
<dbReference type="GO" id="GO:0016491">
    <property type="term" value="F:oxidoreductase activity"/>
    <property type="evidence" value="ECO:0007669"/>
    <property type="project" value="UniProtKB-UniRule"/>
</dbReference>
<evidence type="ECO:0000256" key="6">
    <source>
        <dbReference type="ARBA" id="ARBA00023027"/>
    </source>
</evidence>
<dbReference type="EC" id="1.-.-.-" evidence="7"/>
<dbReference type="InterPro" id="IPR029479">
    <property type="entry name" value="Nitroreductase"/>
</dbReference>
<dbReference type="AlphaFoldDB" id="A0A554X2L1"/>
<keyword evidence="5 7" id="KW-0560">Oxidoreductase</keyword>
<dbReference type="SUPFAM" id="SSF55469">
    <property type="entry name" value="FMN-dependent nitroreductase-like"/>
    <property type="match status" value="1"/>
</dbReference>
<feature type="domain" description="Nitroreductase" evidence="9">
    <location>
        <begin position="31"/>
        <end position="180"/>
    </location>
</feature>
<keyword evidence="2 7" id="KW-0285">Flavoprotein</keyword>
<evidence type="ECO:0000256" key="7">
    <source>
        <dbReference type="PIRNR" id="PIRNR000232"/>
    </source>
</evidence>
<keyword evidence="3 7" id="KW-0288">FMN</keyword>
<evidence type="ECO:0000256" key="3">
    <source>
        <dbReference type="ARBA" id="ARBA00022643"/>
    </source>
</evidence>
<protein>
    <recommendedName>
        <fullName evidence="7">Putative NAD(P)H nitroreductase</fullName>
        <ecNumber evidence="7">1.-.-.-</ecNumber>
    </recommendedName>
</protein>
<dbReference type="OrthoDB" id="9804207at2"/>
<feature type="binding site" description="in other chain" evidence="8">
    <location>
        <begin position="150"/>
        <end position="152"/>
    </location>
    <ligand>
        <name>FMN</name>
        <dbReference type="ChEBI" id="CHEBI:58210"/>
        <note>ligand shared between dimeric partners</note>
    </ligand>
</feature>
<evidence type="ECO:0000259" key="9">
    <source>
        <dbReference type="Pfam" id="PF00881"/>
    </source>
</evidence>